<dbReference type="PANTHER" id="PTHR45849">
    <property type="entry name" value="FACT COMPLEX SUBUNIT SSRP1"/>
    <property type="match status" value="1"/>
</dbReference>
<dbReference type="SUPFAM" id="SSF50729">
    <property type="entry name" value="PH domain-like"/>
    <property type="match status" value="1"/>
</dbReference>
<dbReference type="InterPro" id="IPR013719">
    <property type="entry name" value="RTT106/SPT16-like_middle_dom"/>
</dbReference>
<feature type="region of interest" description="Disordered" evidence="3">
    <location>
        <begin position="540"/>
        <end position="561"/>
    </location>
</feature>
<dbReference type="OrthoDB" id="75754at2759"/>
<dbReference type="Pfam" id="PF08512">
    <property type="entry name" value="Rttp106-like_middle"/>
    <property type="match status" value="1"/>
</dbReference>
<feature type="domain" description="Histone chaperone RTT106/FACT complex subunit SPT16-like middle" evidence="4">
    <location>
        <begin position="306"/>
        <end position="418"/>
    </location>
</feature>
<accession>A0A2H3JMM0</accession>
<comment type="function">
    <text evidence="2">Component of the FACT complex, a general chromatin factor that acts to reorganize nucleosomes. The FACT complex is involved in multiple processes that require DNA as a template such as mRNA elongation, DNA replication and DNA repair. During transcription elongation the FACT complex acts as a histone chaperone that both destabilizes and restores nucleosomal structure. It facilitates the passage of RNA polymerase II and transcription by promoting the dissociation of one histone H2A-H2B dimer from the nucleosome, then subsequently promotes the reestablishment of the nucleosome following the passage of RNA polymerase II.</text>
</comment>
<evidence type="ECO:0000256" key="3">
    <source>
        <dbReference type="SAM" id="MobiDB-lite"/>
    </source>
</evidence>
<dbReference type="Gene3D" id="2.30.29.30">
    <property type="entry name" value="Pleckstrin-homology domain (PH domain)/Phosphotyrosine-binding domain (PTB)"/>
    <property type="match status" value="1"/>
</dbReference>
<feature type="region of interest" description="Disordered" evidence="3">
    <location>
        <begin position="417"/>
        <end position="522"/>
    </location>
</feature>
<proteinExistence type="inferred from homology"/>
<evidence type="ECO:0000313" key="6">
    <source>
        <dbReference type="Proteomes" id="UP000218811"/>
    </source>
</evidence>
<dbReference type="InterPro" id="IPR011993">
    <property type="entry name" value="PH-like_dom_sf"/>
</dbReference>
<dbReference type="SMART" id="SM01287">
    <property type="entry name" value="Rtt106"/>
    <property type="match status" value="1"/>
</dbReference>
<dbReference type="EMBL" id="KB468135">
    <property type="protein sequence ID" value="PCH42745.1"/>
    <property type="molecule type" value="Genomic_DNA"/>
</dbReference>
<feature type="compositionally biased region" description="Low complexity" evidence="3">
    <location>
        <begin position="425"/>
        <end position="443"/>
    </location>
</feature>
<comment type="similarity">
    <text evidence="1">Belongs to the RTT106 family.</text>
</comment>
<dbReference type="OMA" id="AMPEAHR"/>
<feature type="compositionally biased region" description="Low complexity" evidence="3">
    <location>
        <begin position="465"/>
        <end position="483"/>
    </location>
</feature>
<evidence type="ECO:0000256" key="2">
    <source>
        <dbReference type="ARBA" id="ARBA00025370"/>
    </source>
</evidence>
<feature type="compositionally biased region" description="Basic and acidic residues" evidence="3">
    <location>
        <begin position="76"/>
        <end position="99"/>
    </location>
</feature>
<evidence type="ECO:0000259" key="4">
    <source>
        <dbReference type="SMART" id="SM01287"/>
    </source>
</evidence>
<name>A0A2H3JMM0_WOLCO</name>
<protein>
    <recommendedName>
        <fullName evidence="4">Histone chaperone RTT106/FACT complex subunit SPT16-like middle domain-containing protein</fullName>
    </recommendedName>
</protein>
<organism evidence="5 6">
    <name type="scientific">Wolfiporia cocos (strain MD-104)</name>
    <name type="common">Brown rot fungus</name>
    <dbReference type="NCBI Taxonomy" id="742152"/>
    <lineage>
        <taxon>Eukaryota</taxon>
        <taxon>Fungi</taxon>
        <taxon>Dikarya</taxon>
        <taxon>Basidiomycota</taxon>
        <taxon>Agaricomycotina</taxon>
        <taxon>Agaricomycetes</taxon>
        <taxon>Polyporales</taxon>
        <taxon>Phaeolaceae</taxon>
        <taxon>Wolfiporia</taxon>
    </lineage>
</organism>
<feature type="region of interest" description="Disordered" evidence="3">
    <location>
        <begin position="201"/>
        <end position="229"/>
    </location>
</feature>
<feature type="compositionally biased region" description="Acidic residues" evidence="3">
    <location>
        <begin position="447"/>
        <end position="464"/>
    </location>
</feature>
<dbReference type="GO" id="GO:0031491">
    <property type="term" value="F:nucleosome binding"/>
    <property type="evidence" value="ECO:0007669"/>
    <property type="project" value="TreeGrafter"/>
</dbReference>
<gene>
    <name evidence="5" type="ORF">WOLCODRAFT_102570</name>
</gene>
<dbReference type="GO" id="GO:0042393">
    <property type="term" value="F:histone binding"/>
    <property type="evidence" value="ECO:0007669"/>
    <property type="project" value="TreeGrafter"/>
</dbReference>
<feature type="compositionally biased region" description="Basic and acidic residues" evidence="3">
    <location>
        <begin position="208"/>
        <end position="224"/>
    </location>
</feature>
<sequence>MAMIDALSYFDTLAPSAPPVVRQELSALDKQKKHAIDILLRMVLGGPCPQGSSEELRTGWHKAQQEATGLIDKLKADADSEGATKKRSLDDEPSDDNHIKRPKLSTSPDAAPTAEADDVASTAEVDDPPQFTLHALSLTSPIRKKADITVHKHTLRLTNPATRAPEYAPIPLVSLRRAFLLPTRGKTKPHWTVVLLPRDVPATPGKARAKDKAKEQRQQQKEGEDTPAVMFGLDATPPSLSTTAHAAGAAPKTTAHEKGTPALDSLRTFLAHLPIPTLHPSTDVFRSAFPSGSAMGSGGGSGADGIAGVEAYRGAKPGTLWFLSEGVLWDGKPAEFFSFRDLAKTKDGDAEGVRTISATGRTCSVILRRVGQSEGPEERGDEEEDTKTVDVDFGMIDGKEQDGIARWVKKHRHLFGRQDVPEPSAPNNVSAAAAGSAVAGPSAIPVNEDDEDEEDSDFVADSESDGGSATSDSGSDSGDAASVAEEEAEASDADDDAEAEGDEGEKLDPAQHPLLRPGAMPRMSKAAMEAVVGMVEADMMGGGRGLKQDTEDGDEEDELDE</sequence>
<feature type="compositionally biased region" description="Acidic residues" evidence="3">
    <location>
        <begin position="484"/>
        <end position="503"/>
    </location>
</feature>
<dbReference type="Proteomes" id="UP000218811">
    <property type="component" value="Unassembled WGS sequence"/>
</dbReference>
<dbReference type="InterPro" id="IPR050454">
    <property type="entry name" value="RTT106/SSRP1_HistChap/FACT"/>
</dbReference>
<feature type="compositionally biased region" description="Acidic residues" evidence="3">
    <location>
        <begin position="551"/>
        <end position="561"/>
    </location>
</feature>
<feature type="region of interest" description="Disordered" evidence="3">
    <location>
        <begin position="76"/>
        <end position="127"/>
    </location>
</feature>
<dbReference type="PANTHER" id="PTHR45849:SF3">
    <property type="entry name" value="HISTONE CHAPERONE RTT106"/>
    <property type="match status" value="1"/>
</dbReference>
<dbReference type="STRING" id="742152.A0A2H3JMM0"/>
<reference evidence="5 6" key="1">
    <citation type="journal article" date="2012" name="Science">
        <title>The Paleozoic origin of enzymatic lignin decomposition reconstructed from 31 fungal genomes.</title>
        <authorList>
            <person name="Floudas D."/>
            <person name="Binder M."/>
            <person name="Riley R."/>
            <person name="Barry K."/>
            <person name="Blanchette R.A."/>
            <person name="Henrissat B."/>
            <person name="Martinez A.T."/>
            <person name="Otillar R."/>
            <person name="Spatafora J.W."/>
            <person name="Yadav J.S."/>
            <person name="Aerts A."/>
            <person name="Benoit I."/>
            <person name="Boyd A."/>
            <person name="Carlson A."/>
            <person name="Copeland A."/>
            <person name="Coutinho P.M."/>
            <person name="de Vries R.P."/>
            <person name="Ferreira P."/>
            <person name="Findley K."/>
            <person name="Foster B."/>
            <person name="Gaskell J."/>
            <person name="Glotzer D."/>
            <person name="Gorecki P."/>
            <person name="Heitman J."/>
            <person name="Hesse C."/>
            <person name="Hori C."/>
            <person name="Igarashi K."/>
            <person name="Jurgens J.A."/>
            <person name="Kallen N."/>
            <person name="Kersten P."/>
            <person name="Kohler A."/>
            <person name="Kuees U."/>
            <person name="Kumar T.K.A."/>
            <person name="Kuo A."/>
            <person name="LaButti K."/>
            <person name="Larrondo L.F."/>
            <person name="Lindquist E."/>
            <person name="Ling A."/>
            <person name="Lombard V."/>
            <person name="Lucas S."/>
            <person name="Lundell T."/>
            <person name="Martin R."/>
            <person name="McLaughlin D.J."/>
            <person name="Morgenstern I."/>
            <person name="Morin E."/>
            <person name="Murat C."/>
            <person name="Nagy L.G."/>
            <person name="Nolan M."/>
            <person name="Ohm R.A."/>
            <person name="Patyshakuliyeva A."/>
            <person name="Rokas A."/>
            <person name="Ruiz-Duenas F.J."/>
            <person name="Sabat G."/>
            <person name="Salamov A."/>
            <person name="Samejima M."/>
            <person name="Schmutz J."/>
            <person name="Slot J.C."/>
            <person name="St John F."/>
            <person name="Stenlid J."/>
            <person name="Sun H."/>
            <person name="Sun S."/>
            <person name="Syed K."/>
            <person name="Tsang A."/>
            <person name="Wiebenga A."/>
            <person name="Young D."/>
            <person name="Pisabarro A."/>
            <person name="Eastwood D.C."/>
            <person name="Martin F."/>
            <person name="Cullen D."/>
            <person name="Grigoriev I.V."/>
            <person name="Hibbett D.S."/>
        </authorList>
    </citation>
    <scope>NUCLEOTIDE SEQUENCE [LARGE SCALE GENOMIC DNA]</scope>
    <source>
        <strain evidence="5 6">MD-104</strain>
    </source>
</reference>
<keyword evidence="6" id="KW-1185">Reference proteome</keyword>
<evidence type="ECO:0000313" key="5">
    <source>
        <dbReference type="EMBL" id="PCH42745.1"/>
    </source>
</evidence>
<evidence type="ECO:0000256" key="1">
    <source>
        <dbReference type="ARBA" id="ARBA00006159"/>
    </source>
</evidence>
<dbReference type="AlphaFoldDB" id="A0A2H3JMM0"/>